<comment type="caution">
    <text evidence="2">The sequence shown here is derived from an EMBL/GenBank/DDBJ whole genome shotgun (WGS) entry which is preliminary data.</text>
</comment>
<accession>A0A4C1Y2Q7</accession>
<organism evidence="2 3">
    <name type="scientific">Eumeta variegata</name>
    <name type="common">Bagworm moth</name>
    <name type="synonym">Eumeta japonica</name>
    <dbReference type="NCBI Taxonomy" id="151549"/>
    <lineage>
        <taxon>Eukaryota</taxon>
        <taxon>Metazoa</taxon>
        <taxon>Ecdysozoa</taxon>
        <taxon>Arthropoda</taxon>
        <taxon>Hexapoda</taxon>
        <taxon>Insecta</taxon>
        <taxon>Pterygota</taxon>
        <taxon>Neoptera</taxon>
        <taxon>Endopterygota</taxon>
        <taxon>Lepidoptera</taxon>
        <taxon>Glossata</taxon>
        <taxon>Ditrysia</taxon>
        <taxon>Tineoidea</taxon>
        <taxon>Psychidae</taxon>
        <taxon>Oiketicinae</taxon>
        <taxon>Eumeta</taxon>
    </lineage>
</organism>
<dbReference type="AlphaFoldDB" id="A0A4C1Y2Q7"/>
<protein>
    <submittedName>
        <fullName evidence="2">Uncharacterized protein</fullName>
    </submittedName>
</protein>
<reference evidence="2 3" key="1">
    <citation type="journal article" date="2019" name="Commun. Biol.">
        <title>The bagworm genome reveals a unique fibroin gene that provides high tensile strength.</title>
        <authorList>
            <person name="Kono N."/>
            <person name="Nakamura H."/>
            <person name="Ohtoshi R."/>
            <person name="Tomita M."/>
            <person name="Numata K."/>
            <person name="Arakawa K."/>
        </authorList>
    </citation>
    <scope>NUCLEOTIDE SEQUENCE [LARGE SCALE GENOMIC DNA]</scope>
</reference>
<gene>
    <name evidence="2" type="ORF">EVAR_51963_1</name>
</gene>
<evidence type="ECO:0000313" key="3">
    <source>
        <dbReference type="Proteomes" id="UP000299102"/>
    </source>
</evidence>
<proteinExistence type="predicted"/>
<dbReference type="EMBL" id="BGZK01001053">
    <property type="protein sequence ID" value="GBP69800.1"/>
    <property type="molecule type" value="Genomic_DNA"/>
</dbReference>
<sequence>MCPSTDKNILYNLSHVVAIGDAGGFRGSILIYAGRAREGPRAAPGPGCVRRLIYGHAGPTNAFDDEGFVPEETRVAAAAPEMKGDLEVGAGRHCRELPVNNYNIAYSLESIRHGMQSPSRGPHTTLEQWVAHRYEPSHIEEKKDRGNFKNIKLTTNWTLERSTTEPAFNFVKAKWWSRGEERLPTNQMYRLRTGTAALRRTDGGTGSPRNHSNMLMARKLIEFNFPPHSPGRIPPAEGGPYTSRRDNKTVPALGPRASRGDGEKNNTGEILREISHIYSAIKIPAAAAAHFAATSIALFCCVTANVTLA</sequence>
<feature type="region of interest" description="Disordered" evidence="1">
    <location>
        <begin position="225"/>
        <end position="266"/>
    </location>
</feature>
<evidence type="ECO:0000256" key="1">
    <source>
        <dbReference type="SAM" id="MobiDB-lite"/>
    </source>
</evidence>
<evidence type="ECO:0000313" key="2">
    <source>
        <dbReference type="EMBL" id="GBP69800.1"/>
    </source>
</evidence>
<name>A0A4C1Y2Q7_EUMVA</name>
<dbReference type="Proteomes" id="UP000299102">
    <property type="component" value="Unassembled WGS sequence"/>
</dbReference>
<keyword evidence="3" id="KW-1185">Reference proteome</keyword>